<dbReference type="AlphaFoldDB" id="A0A0W0WNR7"/>
<keyword evidence="6" id="KW-0812">Transmembrane</keyword>
<dbReference type="InterPro" id="IPR000653">
    <property type="entry name" value="DegT/StrS_aminotransferase"/>
</dbReference>
<evidence type="ECO:0000313" key="7">
    <source>
        <dbReference type="EMBL" id="KTD33985.1"/>
    </source>
</evidence>
<dbReference type="InterPro" id="IPR015421">
    <property type="entry name" value="PyrdxlP-dep_Trfase_major"/>
</dbReference>
<dbReference type="OrthoDB" id="9804264at2"/>
<keyword evidence="6" id="KW-1133">Transmembrane helix</keyword>
<dbReference type="GO" id="GO:0030170">
    <property type="term" value="F:pyridoxal phosphate binding"/>
    <property type="evidence" value="ECO:0007669"/>
    <property type="project" value="TreeGrafter"/>
</dbReference>
<dbReference type="InterPro" id="IPR015422">
    <property type="entry name" value="PyrdxlP-dep_Trfase_small"/>
</dbReference>
<dbReference type="PANTHER" id="PTHR30244:SF9">
    <property type="entry name" value="PROTEIN RV3402C"/>
    <property type="match status" value="1"/>
</dbReference>
<evidence type="ECO:0000256" key="5">
    <source>
        <dbReference type="RuleBase" id="RU004508"/>
    </source>
</evidence>
<dbReference type="PATRIC" id="fig|454.4.peg.170"/>
<name>A0A0W0WNR7_9GAMM</name>
<feature type="transmembrane region" description="Helical" evidence="6">
    <location>
        <begin position="74"/>
        <end position="94"/>
    </location>
</feature>
<evidence type="ECO:0000256" key="2">
    <source>
        <dbReference type="ARBA" id="ARBA00037999"/>
    </source>
</evidence>
<dbReference type="RefSeq" id="WP_115325223.1">
    <property type="nucleotide sequence ID" value="NZ_CAAAJA010000005.1"/>
</dbReference>
<dbReference type="Pfam" id="PF01041">
    <property type="entry name" value="DegT_DnrJ_EryC1"/>
    <property type="match status" value="1"/>
</dbReference>
<evidence type="ECO:0000256" key="1">
    <source>
        <dbReference type="ARBA" id="ARBA00022898"/>
    </source>
</evidence>
<protein>
    <submittedName>
        <fullName evidence="7">Polysaccharide biosynthesis protein</fullName>
    </submittedName>
</protein>
<feature type="modified residue" description="N6-(pyridoxal phosphate)lysine" evidence="4">
    <location>
        <position position="207"/>
    </location>
</feature>
<dbReference type="Proteomes" id="UP000054761">
    <property type="component" value="Unassembled WGS sequence"/>
</dbReference>
<dbReference type="InterPro" id="IPR015424">
    <property type="entry name" value="PyrdxlP-dep_Trfase"/>
</dbReference>
<accession>A0A0W0WNR7</accession>
<evidence type="ECO:0000256" key="4">
    <source>
        <dbReference type="PIRSR" id="PIRSR000390-2"/>
    </source>
</evidence>
<dbReference type="EMBL" id="LNYH01000005">
    <property type="protein sequence ID" value="KTD33985.1"/>
    <property type="molecule type" value="Genomic_DNA"/>
</dbReference>
<keyword evidence="1 4" id="KW-0663">Pyridoxal phosphate</keyword>
<dbReference type="GO" id="GO:0008483">
    <property type="term" value="F:transaminase activity"/>
    <property type="evidence" value="ECO:0007669"/>
    <property type="project" value="TreeGrafter"/>
</dbReference>
<evidence type="ECO:0000256" key="3">
    <source>
        <dbReference type="PIRSR" id="PIRSR000390-1"/>
    </source>
</evidence>
<gene>
    <name evidence="7" type="ORF">Lisr_0163</name>
</gene>
<dbReference type="GO" id="GO:0000271">
    <property type="term" value="P:polysaccharide biosynthetic process"/>
    <property type="evidence" value="ECO:0007669"/>
    <property type="project" value="TreeGrafter"/>
</dbReference>
<reference evidence="7 8" key="1">
    <citation type="submission" date="2015-11" db="EMBL/GenBank/DDBJ databases">
        <title>Genomic analysis of 38 Legionella species identifies large and diverse effector repertoires.</title>
        <authorList>
            <person name="Burstein D."/>
            <person name="Amaro F."/>
            <person name="Zusman T."/>
            <person name="Lifshitz Z."/>
            <person name="Cohen O."/>
            <person name="Gilbert J.A."/>
            <person name="Pupko T."/>
            <person name="Shuman H.A."/>
            <person name="Segal G."/>
        </authorList>
    </citation>
    <scope>NUCLEOTIDE SEQUENCE [LARGE SCALE GENOMIC DNA]</scope>
    <source>
        <strain evidence="7 8">Bercovier 4</strain>
    </source>
</reference>
<dbReference type="PIRSF" id="PIRSF000390">
    <property type="entry name" value="PLP_StrS"/>
    <property type="match status" value="1"/>
</dbReference>
<dbReference type="PANTHER" id="PTHR30244">
    <property type="entry name" value="TRANSAMINASE"/>
    <property type="match status" value="1"/>
</dbReference>
<keyword evidence="6" id="KW-0472">Membrane</keyword>
<comment type="similarity">
    <text evidence="2 5">Belongs to the DegT/DnrJ/EryC1 family.</text>
</comment>
<dbReference type="Gene3D" id="3.90.1150.10">
    <property type="entry name" value="Aspartate Aminotransferase, domain 1"/>
    <property type="match status" value="1"/>
</dbReference>
<proteinExistence type="inferred from homology"/>
<dbReference type="Gene3D" id="3.40.640.10">
    <property type="entry name" value="Type I PLP-dependent aspartate aminotransferase-like (Major domain)"/>
    <property type="match status" value="1"/>
</dbReference>
<dbReference type="SUPFAM" id="SSF53383">
    <property type="entry name" value="PLP-dependent transferases"/>
    <property type="match status" value="1"/>
</dbReference>
<keyword evidence="8" id="KW-1185">Reference proteome</keyword>
<evidence type="ECO:0000256" key="6">
    <source>
        <dbReference type="SAM" id="Phobius"/>
    </source>
</evidence>
<feature type="active site" description="Proton acceptor" evidence="3">
    <location>
        <position position="207"/>
    </location>
</feature>
<evidence type="ECO:0000313" key="8">
    <source>
        <dbReference type="Proteomes" id="UP000054761"/>
    </source>
</evidence>
<organism evidence="7 8">
    <name type="scientific">Legionella israelensis</name>
    <dbReference type="NCBI Taxonomy" id="454"/>
    <lineage>
        <taxon>Bacteria</taxon>
        <taxon>Pseudomonadati</taxon>
        <taxon>Pseudomonadota</taxon>
        <taxon>Gammaproteobacteria</taxon>
        <taxon>Legionellales</taxon>
        <taxon>Legionellaceae</taxon>
        <taxon>Legionella</taxon>
    </lineage>
</organism>
<comment type="caution">
    <text evidence="7">The sequence shown here is derived from an EMBL/GenBank/DDBJ whole genome shotgun (WGS) entry which is preliminary data.</text>
</comment>
<sequence>MDRSMIKKDVKFLAQQGNDKYFSVPKSTSSLAQPDFISFLQYSNLFYAEGHYTNNGVLVRQLEQRLARFHKTEFCRVFCSGFWAIVLAIKTLAINGKKEILMPSLTYRRMADIAAWVGLKPRFCEVDPQTLAMSEQTVRQCINSETSLILAVHPIINCCDVKGILNLREEYNIPVLFDSVESVYESTSQGKIGGFGDVECFSLHASKLLNGFEGGYITTNNAEIAKKLSALRNFGFTGQDDVIFSGGMNAKLNEIHAAMALANLDNLEKLISDNKIRYEYYKRRLKEISGVRLVEFDETYPTSYKNILIELLDDWPFERDLTVEILNDQNILARAYYSPPLHKKAMNYPYISTELPITDNLAKKFILLPCGDFITCDDIEKIILFLKFLYDRA</sequence>
<dbReference type="STRING" id="454.Lisr_0163"/>